<dbReference type="InterPro" id="IPR050569">
    <property type="entry name" value="TAAR"/>
</dbReference>
<evidence type="ECO:0000256" key="9">
    <source>
        <dbReference type="SAM" id="Phobius"/>
    </source>
</evidence>
<dbReference type="InterPro" id="IPR000276">
    <property type="entry name" value="GPCR_Rhodpsn"/>
</dbReference>
<dbReference type="Proteomes" id="UP001519460">
    <property type="component" value="Unassembled WGS sequence"/>
</dbReference>
<evidence type="ECO:0000313" key="11">
    <source>
        <dbReference type="EMBL" id="KAK7502459.1"/>
    </source>
</evidence>
<feature type="transmembrane region" description="Helical" evidence="9">
    <location>
        <begin position="26"/>
        <end position="48"/>
    </location>
</feature>
<comment type="caution">
    <text evidence="11">The sequence shown here is derived from an EMBL/GenBank/DDBJ whole genome shotgun (WGS) entry which is preliminary data.</text>
</comment>
<dbReference type="GO" id="GO:0005886">
    <property type="term" value="C:plasma membrane"/>
    <property type="evidence" value="ECO:0007669"/>
    <property type="project" value="UniProtKB-SubCell"/>
</dbReference>
<keyword evidence="12" id="KW-1185">Reference proteome</keyword>
<keyword evidence="2" id="KW-1003">Cell membrane</keyword>
<dbReference type="InterPro" id="IPR017452">
    <property type="entry name" value="GPCR_Rhodpsn_7TM"/>
</dbReference>
<evidence type="ECO:0000256" key="5">
    <source>
        <dbReference type="ARBA" id="ARBA00023040"/>
    </source>
</evidence>
<protein>
    <recommendedName>
        <fullName evidence="10">G-protein coupled receptors family 1 profile domain-containing protein</fullName>
    </recommendedName>
</protein>
<evidence type="ECO:0000256" key="8">
    <source>
        <dbReference type="ARBA" id="ARBA00023224"/>
    </source>
</evidence>
<comment type="subcellular location">
    <subcellularLocation>
        <location evidence="1">Cell membrane</location>
        <topology evidence="1">Multi-pass membrane protein</topology>
    </subcellularLocation>
</comment>
<dbReference type="Gene3D" id="1.20.1070.10">
    <property type="entry name" value="Rhodopsin 7-helix transmembrane proteins"/>
    <property type="match status" value="1"/>
</dbReference>
<reference evidence="11 12" key="1">
    <citation type="journal article" date="2023" name="Sci. Data">
        <title>Genome assembly of the Korean intertidal mud-creeper Batillaria attramentaria.</title>
        <authorList>
            <person name="Patra A.K."/>
            <person name="Ho P.T."/>
            <person name="Jun S."/>
            <person name="Lee S.J."/>
            <person name="Kim Y."/>
            <person name="Won Y.J."/>
        </authorList>
    </citation>
    <scope>NUCLEOTIDE SEQUENCE [LARGE SCALE GENOMIC DNA]</scope>
    <source>
        <strain evidence="11">Wonlab-2016</strain>
    </source>
</reference>
<evidence type="ECO:0000256" key="6">
    <source>
        <dbReference type="ARBA" id="ARBA00023136"/>
    </source>
</evidence>
<keyword evidence="8" id="KW-0807">Transducer</keyword>
<gene>
    <name evidence="11" type="ORF">BaRGS_00006412</name>
</gene>
<keyword evidence="3 9" id="KW-0812">Transmembrane</keyword>
<proteinExistence type="predicted"/>
<dbReference type="PANTHER" id="PTHR24249">
    <property type="entry name" value="HISTAMINE RECEPTOR-RELATED G-PROTEIN COUPLED RECEPTOR"/>
    <property type="match status" value="1"/>
</dbReference>
<evidence type="ECO:0000256" key="2">
    <source>
        <dbReference type="ARBA" id="ARBA00022475"/>
    </source>
</evidence>
<evidence type="ECO:0000256" key="4">
    <source>
        <dbReference type="ARBA" id="ARBA00022989"/>
    </source>
</evidence>
<feature type="transmembrane region" description="Helical" evidence="9">
    <location>
        <begin position="60"/>
        <end position="82"/>
    </location>
</feature>
<feature type="transmembrane region" description="Helical" evidence="9">
    <location>
        <begin position="178"/>
        <end position="204"/>
    </location>
</feature>
<dbReference type="SUPFAM" id="SSF81321">
    <property type="entry name" value="Family A G protein-coupled receptor-like"/>
    <property type="match status" value="1"/>
</dbReference>
<feature type="transmembrane region" description="Helical" evidence="9">
    <location>
        <begin position="137"/>
        <end position="158"/>
    </location>
</feature>
<feature type="transmembrane region" description="Helical" evidence="9">
    <location>
        <begin position="94"/>
        <end position="116"/>
    </location>
</feature>
<dbReference type="GO" id="GO:0004930">
    <property type="term" value="F:G protein-coupled receptor activity"/>
    <property type="evidence" value="ECO:0007669"/>
    <property type="project" value="UniProtKB-KW"/>
</dbReference>
<dbReference type="Pfam" id="PF00001">
    <property type="entry name" value="7tm_1"/>
    <property type="match status" value="1"/>
</dbReference>
<evidence type="ECO:0000313" key="12">
    <source>
        <dbReference type="Proteomes" id="UP001519460"/>
    </source>
</evidence>
<dbReference type="CDD" id="cd00637">
    <property type="entry name" value="7tm_classA_rhodopsin-like"/>
    <property type="match status" value="1"/>
</dbReference>
<dbReference type="PRINTS" id="PR00237">
    <property type="entry name" value="GPCRRHODOPSN"/>
</dbReference>
<evidence type="ECO:0000259" key="10">
    <source>
        <dbReference type="PROSITE" id="PS50262"/>
    </source>
</evidence>
<name>A0ABD0LS96_9CAEN</name>
<feature type="transmembrane region" description="Helical" evidence="9">
    <location>
        <begin position="598"/>
        <end position="619"/>
    </location>
</feature>
<evidence type="ECO:0000256" key="7">
    <source>
        <dbReference type="ARBA" id="ARBA00023170"/>
    </source>
</evidence>
<accession>A0ABD0LS96</accession>
<sequence>MSEMADDPVTNSTAPQLKALEWEEPYIYRNFIFSSISLVVNFVTMVVLCRTRLLGPRVRVILVSMTANDVIFSVICGTLTSIPLELVAITPLCYLLVYATIFTFFNSCFSITLITIDRMLALYCPLLYRQHATMTKTVIGVLITWLAAFLFTTLAYFSNSTHLSTAFVPCVSFSGGPSYGMLSISVISLICVVAVTVMHILIFLKIRQRQRLVAPLVRKHRLKSQIRKAAPASDDAQGVARIVAETGNPALGVGLAASDGGKVGPGLSDRGSETRADLMVSPQNPVISTIVAAAIEQGPRSGGDEVCEPRFAGEQFLSPRHAAITTSFSATVDVRAQANAGENVSDPHKNMEQLSSPKITVATTSVTLASSSSVQNEAVIETKKGQDCTIIQVLPCETDDREADKKTDATKQLCPPEHRFAEAKLEQPGPVSCEPLTKNSRQVSGQAKTLSVLEETKKKLSIYTITDARNTISIGASVNAKYSIACANAVAVGSVWSSASETISALSSTTICSVHLPDLARLENPRTSSDKFCCGLAPRLRSLKRLRFFSCTSVVGRAGALTIALTSTFIVAYVPIASYMVWASSKSVFMYFPSSSSVVYYMVMVNFIEGIIRPIIYIWRVVGFRKGVTHADLEQITFNVNPSVSLQLAVTTGAPPGSVPSITYHYWRSPWLCPVYQVSLLEDFETIVVEKTRHSGQS</sequence>
<organism evidence="11 12">
    <name type="scientific">Batillaria attramentaria</name>
    <dbReference type="NCBI Taxonomy" id="370345"/>
    <lineage>
        <taxon>Eukaryota</taxon>
        <taxon>Metazoa</taxon>
        <taxon>Spiralia</taxon>
        <taxon>Lophotrochozoa</taxon>
        <taxon>Mollusca</taxon>
        <taxon>Gastropoda</taxon>
        <taxon>Caenogastropoda</taxon>
        <taxon>Sorbeoconcha</taxon>
        <taxon>Cerithioidea</taxon>
        <taxon>Batillariidae</taxon>
        <taxon>Batillaria</taxon>
    </lineage>
</organism>
<keyword evidence="6 9" id="KW-0472">Membrane</keyword>
<feature type="transmembrane region" description="Helical" evidence="9">
    <location>
        <begin position="554"/>
        <end position="578"/>
    </location>
</feature>
<evidence type="ECO:0000256" key="1">
    <source>
        <dbReference type="ARBA" id="ARBA00004651"/>
    </source>
</evidence>
<keyword evidence="4 9" id="KW-1133">Transmembrane helix</keyword>
<feature type="domain" description="G-protein coupled receptors family 1 profile" evidence="10">
    <location>
        <begin position="40"/>
        <end position="206"/>
    </location>
</feature>
<dbReference type="AlphaFoldDB" id="A0ABD0LS96"/>
<keyword evidence="7" id="KW-0675">Receptor</keyword>
<dbReference type="EMBL" id="JACVVK020000026">
    <property type="protein sequence ID" value="KAK7502459.1"/>
    <property type="molecule type" value="Genomic_DNA"/>
</dbReference>
<dbReference type="PROSITE" id="PS50262">
    <property type="entry name" value="G_PROTEIN_RECEP_F1_2"/>
    <property type="match status" value="1"/>
</dbReference>
<dbReference type="PANTHER" id="PTHR24249:SF372">
    <property type="entry name" value="G-PROTEIN COUPLED RECEPTORS FAMILY 1 PROFILE DOMAIN-CONTAINING PROTEIN"/>
    <property type="match status" value="1"/>
</dbReference>
<keyword evidence="5" id="KW-0297">G-protein coupled receptor</keyword>
<evidence type="ECO:0000256" key="3">
    <source>
        <dbReference type="ARBA" id="ARBA00022692"/>
    </source>
</evidence>